<dbReference type="SUPFAM" id="SSF88659">
    <property type="entry name" value="Sigma3 and sigma4 domains of RNA polymerase sigma factors"/>
    <property type="match status" value="1"/>
</dbReference>
<proteinExistence type="predicted"/>
<dbReference type="Pfam" id="PF08281">
    <property type="entry name" value="Sigma70_r4_2"/>
    <property type="match status" value="1"/>
</dbReference>
<keyword evidence="3" id="KW-1185">Reference proteome</keyword>
<feature type="domain" description="RNA polymerase sigma factor 70 region 4 type 2" evidence="1">
    <location>
        <begin position="2"/>
        <end position="36"/>
    </location>
</feature>
<comment type="caution">
    <text evidence="2">The sequence shown here is derived from an EMBL/GenBank/DDBJ whole genome shotgun (WGS) entry which is preliminary data.</text>
</comment>
<protein>
    <submittedName>
        <fullName evidence="2">RNA polymerase sigma factor</fullName>
    </submittedName>
</protein>
<accession>A0ABW4LQE3</accession>
<gene>
    <name evidence="2" type="ORF">ACFSCX_09015</name>
</gene>
<dbReference type="InterPro" id="IPR013249">
    <property type="entry name" value="RNA_pol_sigma70_r4_t2"/>
</dbReference>
<sequence length="47" mass="5844">MILYYFKDQSVKEIQYHLNITVSTIKTRLFRAKRMLRKMYEHVEAHI</sequence>
<name>A0ABW4LQE3_9BACI</name>
<reference evidence="3" key="1">
    <citation type="journal article" date="2019" name="Int. J. Syst. Evol. Microbiol.">
        <title>The Global Catalogue of Microorganisms (GCM) 10K type strain sequencing project: providing services to taxonomists for standard genome sequencing and annotation.</title>
        <authorList>
            <consortium name="The Broad Institute Genomics Platform"/>
            <consortium name="The Broad Institute Genome Sequencing Center for Infectious Disease"/>
            <person name="Wu L."/>
            <person name="Ma J."/>
        </authorList>
    </citation>
    <scope>NUCLEOTIDE SEQUENCE [LARGE SCALE GENOMIC DNA]</scope>
    <source>
        <strain evidence="3">CCUG 49339</strain>
    </source>
</reference>
<dbReference type="Gene3D" id="1.10.10.10">
    <property type="entry name" value="Winged helix-like DNA-binding domain superfamily/Winged helix DNA-binding domain"/>
    <property type="match status" value="1"/>
</dbReference>
<dbReference type="InterPro" id="IPR036388">
    <property type="entry name" value="WH-like_DNA-bd_sf"/>
</dbReference>
<evidence type="ECO:0000259" key="1">
    <source>
        <dbReference type="Pfam" id="PF08281"/>
    </source>
</evidence>
<dbReference type="RefSeq" id="WP_377927880.1">
    <property type="nucleotide sequence ID" value="NZ_JBHUEM010000010.1"/>
</dbReference>
<organism evidence="2 3">
    <name type="scientific">Bacillus salitolerans</name>
    <dbReference type="NCBI Taxonomy" id="1437434"/>
    <lineage>
        <taxon>Bacteria</taxon>
        <taxon>Bacillati</taxon>
        <taxon>Bacillota</taxon>
        <taxon>Bacilli</taxon>
        <taxon>Bacillales</taxon>
        <taxon>Bacillaceae</taxon>
        <taxon>Bacillus</taxon>
    </lineage>
</organism>
<evidence type="ECO:0000313" key="3">
    <source>
        <dbReference type="Proteomes" id="UP001597214"/>
    </source>
</evidence>
<dbReference type="InterPro" id="IPR013324">
    <property type="entry name" value="RNA_pol_sigma_r3/r4-like"/>
</dbReference>
<dbReference type="EMBL" id="JBHUEM010000010">
    <property type="protein sequence ID" value="MFD1736706.1"/>
    <property type="molecule type" value="Genomic_DNA"/>
</dbReference>
<dbReference type="Proteomes" id="UP001597214">
    <property type="component" value="Unassembled WGS sequence"/>
</dbReference>
<evidence type="ECO:0000313" key="2">
    <source>
        <dbReference type="EMBL" id="MFD1736706.1"/>
    </source>
</evidence>